<proteinExistence type="predicted"/>
<dbReference type="Proteomes" id="UP000017836">
    <property type="component" value="Unassembled WGS sequence"/>
</dbReference>
<name>U5D4T6_AMBTC</name>
<organism evidence="2 3">
    <name type="scientific">Amborella trichopoda</name>
    <dbReference type="NCBI Taxonomy" id="13333"/>
    <lineage>
        <taxon>Eukaryota</taxon>
        <taxon>Viridiplantae</taxon>
        <taxon>Streptophyta</taxon>
        <taxon>Embryophyta</taxon>
        <taxon>Tracheophyta</taxon>
        <taxon>Spermatophyta</taxon>
        <taxon>Magnoliopsida</taxon>
        <taxon>Amborellales</taxon>
        <taxon>Amborellaceae</taxon>
        <taxon>Amborella</taxon>
    </lineage>
</organism>
<reference evidence="3" key="1">
    <citation type="journal article" date="2013" name="Science">
        <title>The Amborella genome and the evolution of flowering plants.</title>
        <authorList>
            <consortium name="Amborella Genome Project"/>
        </authorList>
    </citation>
    <scope>NUCLEOTIDE SEQUENCE [LARGE SCALE GENOMIC DNA]</scope>
</reference>
<feature type="transmembrane region" description="Helical" evidence="1">
    <location>
        <begin position="104"/>
        <end position="122"/>
    </location>
</feature>
<dbReference type="EMBL" id="KI392384">
    <property type="protein sequence ID" value="ERN17235.1"/>
    <property type="molecule type" value="Genomic_DNA"/>
</dbReference>
<evidence type="ECO:0000256" key="1">
    <source>
        <dbReference type="SAM" id="Phobius"/>
    </source>
</evidence>
<sequence>MALASTGIRVLKGSLDDPVINGELVPPDLQVLLEILKTKFKAMHKILKVIRPELNLIHQKMMTGHGDLCRSIIPFVVVGQTNDLVNFNIQRLGELPTHRADDPLFGSFLIVSPLTTIWFFAFTRW</sequence>
<protein>
    <submittedName>
        <fullName evidence="2">Uncharacterized protein</fullName>
    </submittedName>
</protein>
<keyword evidence="1" id="KW-1133">Transmembrane helix</keyword>
<accession>U5D4T6</accession>
<evidence type="ECO:0000313" key="2">
    <source>
        <dbReference type="EMBL" id="ERN17235.1"/>
    </source>
</evidence>
<gene>
    <name evidence="2" type="ORF">AMTR_s00044p00188090</name>
</gene>
<dbReference type="HOGENOM" id="CLU_131157_0_0_1"/>
<dbReference type="AlphaFoldDB" id="U5D4T6"/>
<keyword evidence="1" id="KW-0812">Transmembrane</keyword>
<evidence type="ECO:0000313" key="3">
    <source>
        <dbReference type="Proteomes" id="UP000017836"/>
    </source>
</evidence>
<dbReference type="Gramene" id="ERN17235">
    <property type="protein sequence ID" value="ERN17235"/>
    <property type="gene ID" value="AMTR_s00044p00188090"/>
</dbReference>
<keyword evidence="3" id="KW-1185">Reference proteome</keyword>
<keyword evidence="1" id="KW-0472">Membrane</keyword>